<reference evidence="2 3" key="1">
    <citation type="journal article" date="2013" name="Genome Announc.">
        <title>Genome Sequence of Lactobacillus saerimneri 30a (Formerly Lactobacillus sp. Strain 30a), a Reference Lactic Acid Bacterium Strain Producing Biogenic Amines.</title>
        <authorList>
            <person name="Romano A."/>
            <person name="Trip H."/>
            <person name="Campbell-Sills H."/>
            <person name="Bouchez O."/>
            <person name="Sherman D."/>
            <person name="Lolkema J.S."/>
            <person name="Lucas P.M."/>
        </authorList>
    </citation>
    <scope>NUCLEOTIDE SEQUENCE [LARGE SCALE GENOMIC DNA]</scope>
    <source>
        <strain evidence="2 3">30a</strain>
    </source>
</reference>
<dbReference type="PROSITE" id="PS50883">
    <property type="entry name" value="EAL"/>
    <property type="match status" value="1"/>
</dbReference>
<dbReference type="PANTHER" id="PTHR33121">
    <property type="entry name" value="CYCLIC DI-GMP PHOSPHODIESTERASE PDEF"/>
    <property type="match status" value="1"/>
</dbReference>
<name>M5J7Y6_9LACO</name>
<evidence type="ECO:0000313" key="3">
    <source>
        <dbReference type="Proteomes" id="UP000011912"/>
    </source>
</evidence>
<accession>M5J7Y6</accession>
<dbReference type="GO" id="GO:0071111">
    <property type="term" value="F:cyclic-guanylate-specific phosphodiesterase activity"/>
    <property type="evidence" value="ECO:0007669"/>
    <property type="project" value="InterPro"/>
</dbReference>
<proteinExistence type="predicted"/>
<feature type="domain" description="EAL" evidence="1">
    <location>
        <begin position="1"/>
        <end position="239"/>
    </location>
</feature>
<dbReference type="SMART" id="SM00052">
    <property type="entry name" value="EAL"/>
    <property type="match status" value="1"/>
</dbReference>
<dbReference type="AlphaFoldDB" id="M5J7Y6"/>
<dbReference type="CDD" id="cd01948">
    <property type="entry name" value="EAL"/>
    <property type="match status" value="1"/>
</dbReference>
<dbReference type="InterPro" id="IPR001633">
    <property type="entry name" value="EAL_dom"/>
</dbReference>
<dbReference type="Pfam" id="PF00563">
    <property type="entry name" value="EAL"/>
    <property type="match status" value="1"/>
</dbReference>
<dbReference type="STRING" id="1227363.D271_02849"/>
<protein>
    <recommendedName>
        <fullName evidence="1">EAL domain-containing protein</fullName>
    </recommendedName>
</protein>
<gene>
    <name evidence="2" type="ORF">D271_02849</name>
</gene>
<dbReference type="Proteomes" id="UP000011912">
    <property type="component" value="Unassembled WGS sequence"/>
</dbReference>
<keyword evidence="3" id="KW-1185">Reference proteome</keyword>
<dbReference type="RefSeq" id="WP_009552653.1">
    <property type="nucleotide sequence ID" value="NZ_ANAG01000008.1"/>
</dbReference>
<dbReference type="Gene3D" id="3.20.20.450">
    <property type="entry name" value="EAL domain"/>
    <property type="match status" value="1"/>
</dbReference>
<dbReference type="InterPro" id="IPR050706">
    <property type="entry name" value="Cyclic-di-GMP_PDE-like"/>
</dbReference>
<evidence type="ECO:0000313" key="2">
    <source>
        <dbReference type="EMBL" id="EKW99329.1"/>
    </source>
</evidence>
<sequence length="239" mass="27852">MSLAEVKDLILYCQPIYRVTGVDQAQVVDYELLLRQTNGQAVAVEQLNYWMSVAERRKQMRAWVISELETFFDAHPEVILNLNIDPWQFIYPDSWDYLNELQRLNKQLHLEITERNSAGTKLLHFTDLLDNLKQREFVVSLDDVGSGYNSLQTVLNNSQYLDRIKFSLLIFGQKDHSSEILFAQAWQDLACRRGLEMVVEGVECPCLVEELIQCHCQLQQGFYWQKPLPLRAITSKIHS</sequence>
<dbReference type="PANTHER" id="PTHR33121:SF70">
    <property type="entry name" value="SIGNALING PROTEIN YKOW"/>
    <property type="match status" value="1"/>
</dbReference>
<organism evidence="2 3">
    <name type="scientific">Ligilactobacillus saerimneri 30a</name>
    <dbReference type="NCBI Taxonomy" id="1227363"/>
    <lineage>
        <taxon>Bacteria</taxon>
        <taxon>Bacillati</taxon>
        <taxon>Bacillota</taxon>
        <taxon>Bacilli</taxon>
        <taxon>Lactobacillales</taxon>
        <taxon>Lactobacillaceae</taxon>
        <taxon>Ligilactobacillus</taxon>
    </lineage>
</organism>
<dbReference type="SUPFAM" id="SSF141868">
    <property type="entry name" value="EAL domain-like"/>
    <property type="match status" value="1"/>
</dbReference>
<dbReference type="PATRIC" id="fig|1227363.6.peg.555"/>
<comment type="caution">
    <text evidence="2">The sequence shown here is derived from an EMBL/GenBank/DDBJ whole genome shotgun (WGS) entry which is preliminary data.</text>
</comment>
<evidence type="ECO:0000259" key="1">
    <source>
        <dbReference type="PROSITE" id="PS50883"/>
    </source>
</evidence>
<dbReference type="EMBL" id="ANAG01000008">
    <property type="protein sequence ID" value="EKW99329.1"/>
    <property type="molecule type" value="Genomic_DNA"/>
</dbReference>
<dbReference type="InterPro" id="IPR035919">
    <property type="entry name" value="EAL_sf"/>
</dbReference>